<dbReference type="Proteomes" id="UP000044602">
    <property type="component" value="Unassembled WGS sequence"/>
</dbReference>
<dbReference type="EMBL" id="CVQI01037187">
    <property type="protein sequence ID" value="CRK48018.1"/>
    <property type="molecule type" value="Genomic_DNA"/>
</dbReference>
<accession>A0A0G4MQH2</accession>
<name>A0A0G4MQH2_VERLO</name>
<evidence type="ECO:0000256" key="1">
    <source>
        <dbReference type="SAM" id="MobiDB-lite"/>
    </source>
</evidence>
<sequence length="42" mass="4464">PLQQDGARVPRAQLQGRHGPGGDHQAGHQVPARGRSDGCEEH</sequence>
<protein>
    <submittedName>
        <fullName evidence="2">Uncharacterized protein</fullName>
    </submittedName>
</protein>
<organism evidence="2 4">
    <name type="scientific">Verticillium longisporum</name>
    <name type="common">Verticillium dahliae var. longisporum</name>
    <dbReference type="NCBI Taxonomy" id="100787"/>
    <lineage>
        <taxon>Eukaryota</taxon>
        <taxon>Fungi</taxon>
        <taxon>Dikarya</taxon>
        <taxon>Ascomycota</taxon>
        <taxon>Pezizomycotina</taxon>
        <taxon>Sordariomycetes</taxon>
        <taxon>Hypocreomycetidae</taxon>
        <taxon>Glomerellales</taxon>
        <taxon>Plectosphaerellaceae</taxon>
        <taxon>Verticillium</taxon>
    </lineage>
</organism>
<gene>
    <name evidence="2" type="ORF">BN1708_020003</name>
    <name evidence="3" type="ORF">BN1723_020466</name>
</gene>
<dbReference type="EMBL" id="CVQH01024082">
    <property type="protein sequence ID" value="CRK36417.1"/>
    <property type="molecule type" value="Genomic_DNA"/>
</dbReference>
<keyword evidence="4" id="KW-1185">Reference proteome</keyword>
<feature type="region of interest" description="Disordered" evidence="1">
    <location>
        <begin position="1"/>
        <end position="42"/>
    </location>
</feature>
<dbReference type="AlphaFoldDB" id="A0A0G4MQH2"/>
<feature type="non-terminal residue" evidence="2">
    <location>
        <position position="1"/>
    </location>
</feature>
<proteinExistence type="predicted"/>
<evidence type="ECO:0000313" key="3">
    <source>
        <dbReference type="EMBL" id="CRK48018.1"/>
    </source>
</evidence>
<dbReference type="Proteomes" id="UP000045706">
    <property type="component" value="Unassembled WGS sequence"/>
</dbReference>
<evidence type="ECO:0000313" key="2">
    <source>
        <dbReference type="EMBL" id="CRK36417.1"/>
    </source>
</evidence>
<evidence type="ECO:0000313" key="4">
    <source>
        <dbReference type="Proteomes" id="UP000044602"/>
    </source>
</evidence>
<evidence type="ECO:0000313" key="5">
    <source>
        <dbReference type="Proteomes" id="UP000045706"/>
    </source>
</evidence>
<reference evidence="4 5" key="1">
    <citation type="submission" date="2015-05" db="EMBL/GenBank/DDBJ databases">
        <authorList>
            <person name="Fogelqvist Johan"/>
        </authorList>
    </citation>
    <scope>NUCLEOTIDE SEQUENCE [LARGE SCALE GENOMIC DNA]</scope>
    <source>
        <strain evidence="2">VL1</strain>
        <strain evidence="3">VL2</strain>
    </source>
</reference>